<evidence type="ECO:0000256" key="5">
    <source>
        <dbReference type="SAM" id="SignalP"/>
    </source>
</evidence>
<dbReference type="PANTHER" id="PTHR43808">
    <property type="entry name" value="ACETYLORNITHINE DEACETYLASE"/>
    <property type="match status" value="1"/>
</dbReference>
<keyword evidence="3" id="KW-0378">Hydrolase</keyword>
<reference evidence="8" key="1">
    <citation type="submission" date="2017-09" db="EMBL/GenBank/DDBJ databases">
        <authorList>
            <person name="Feng G."/>
            <person name="Zhu H."/>
        </authorList>
    </citation>
    <scope>NUCLEOTIDE SEQUENCE [LARGE SCALE GENOMIC DNA]</scope>
    <source>
        <strain evidence="8">1PNM-20</strain>
    </source>
</reference>
<dbReference type="Pfam" id="PF01546">
    <property type="entry name" value="Peptidase_M20"/>
    <property type="match status" value="1"/>
</dbReference>
<dbReference type="Pfam" id="PF07687">
    <property type="entry name" value="M20_dimer"/>
    <property type="match status" value="1"/>
</dbReference>
<dbReference type="SUPFAM" id="SSF53187">
    <property type="entry name" value="Zn-dependent exopeptidases"/>
    <property type="match status" value="1"/>
</dbReference>
<name>A0A2A2SBS5_9SPHN</name>
<dbReference type="SUPFAM" id="SSF55031">
    <property type="entry name" value="Bacterial exopeptidase dimerisation domain"/>
    <property type="match status" value="1"/>
</dbReference>
<feature type="signal peptide" evidence="5">
    <location>
        <begin position="1"/>
        <end position="17"/>
    </location>
</feature>
<comment type="caution">
    <text evidence="7">The sequence shown here is derived from an EMBL/GenBank/DDBJ whole genome shotgun (WGS) entry which is preliminary data.</text>
</comment>
<dbReference type="Gene3D" id="3.40.630.10">
    <property type="entry name" value="Zn peptidases"/>
    <property type="match status" value="1"/>
</dbReference>
<evidence type="ECO:0000259" key="6">
    <source>
        <dbReference type="Pfam" id="PF07687"/>
    </source>
</evidence>
<dbReference type="GO" id="GO:0016787">
    <property type="term" value="F:hydrolase activity"/>
    <property type="evidence" value="ECO:0007669"/>
    <property type="project" value="UniProtKB-KW"/>
</dbReference>
<keyword evidence="4" id="KW-0862">Zinc</keyword>
<keyword evidence="2" id="KW-0479">Metal-binding</keyword>
<dbReference type="EMBL" id="NSLI01000005">
    <property type="protein sequence ID" value="PAX06699.1"/>
    <property type="molecule type" value="Genomic_DNA"/>
</dbReference>
<dbReference type="PROSITE" id="PS00758">
    <property type="entry name" value="ARGE_DAPE_CPG2_1"/>
    <property type="match status" value="1"/>
</dbReference>
<dbReference type="PANTHER" id="PTHR43808:SF32">
    <property type="entry name" value="ARGE_DAPE-RELATED DEACYLASE"/>
    <property type="match status" value="1"/>
</dbReference>
<dbReference type="AlphaFoldDB" id="A0A2A2SBS5"/>
<dbReference type="OrthoDB" id="9776600at2"/>
<comment type="cofactor">
    <cofactor evidence="1">
        <name>Zn(2+)</name>
        <dbReference type="ChEBI" id="CHEBI:29105"/>
    </cofactor>
</comment>
<evidence type="ECO:0000256" key="3">
    <source>
        <dbReference type="ARBA" id="ARBA00022801"/>
    </source>
</evidence>
<protein>
    <submittedName>
        <fullName evidence="7">Peptidase M20</fullName>
    </submittedName>
</protein>
<evidence type="ECO:0000256" key="2">
    <source>
        <dbReference type="ARBA" id="ARBA00022723"/>
    </source>
</evidence>
<gene>
    <name evidence="7" type="ORF">CKY28_16355</name>
</gene>
<feature type="domain" description="Peptidase M20 dimerisation" evidence="6">
    <location>
        <begin position="223"/>
        <end position="339"/>
    </location>
</feature>
<evidence type="ECO:0000313" key="7">
    <source>
        <dbReference type="EMBL" id="PAX06699.1"/>
    </source>
</evidence>
<dbReference type="InterPro" id="IPR036264">
    <property type="entry name" value="Bact_exopeptidase_dim_dom"/>
</dbReference>
<dbReference type="InterPro" id="IPR011650">
    <property type="entry name" value="Peptidase_M20_dimer"/>
</dbReference>
<dbReference type="Proteomes" id="UP000218151">
    <property type="component" value="Unassembled WGS sequence"/>
</dbReference>
<dbReference type="InterPro" id="IPR050072">
    <property type="entry name" value="Peptidase_M20A"/>
</dbReference>
<dbReference type="RefSeq" id="WP_095999444.1">
    <property type="nucleotide sequence ID" value="NZ_NSLI01000005.1"/>
</dbReference>
<evidence type="ECO:0000313" key="8">
    <source>
        <dbReference type="Proteomes" id="UP000218151"/>
    </source>
</evidence>
<evidence type="ECO:0000256" key="4">
    <source>
        <dbReference type="ARBA" id="ARBA00022833"/>
    </source>
</evidence>
<dbReference type="Gene3D" id="3.30.70.360">
    <property type="match status" value="1"/>
</dbReference>
<sequence>MRIALLALALLATPALGSPQSTTLQGAPLAADRATETARATIAAEQERHVRLLERMVNQNSGTLNAAGVRAVGEMMRAELEPLGFQVRWVDMTATGRSGHLIATHKGNGRGKRVLLIGHLDTVFEPSSPFQRFTRAGSRAVGPGVGDDKGGLVVIVAALRAMRTAGTLKGADVTVVLTGDEERTGQPLELARRDLIEAGRNADAALEYENLAVEQGRDYGTVARRSGGNWELRTTGKTGHSSQVFGAGLGYGAVYEMARILDAFRRELPEQYATYNVGVLAGGTPARLDAAGETATATGKTNIVPSEAVARGDLRTLTPEQDARIRAKMEAIVKQHLPGTGATLTFANTMPAMAPSEGNRALLAELNAVNRELGLPEMPELDPAKRGAADSGFVAADVATLGGLGMSGGGAHAEGEWADLDSIQRQALRSAVLIARLSKQRRGPTQRAGAGR</sequence>
<dbReference type="InterPro" id="IPR002933">
    <property type="entry name" value="Peptidase_M20"/>
</dbReference>
<accession>A0A2A2SBS5</accession>
<proteinExistence type="predicted"/>
<evidence type="ECO:0000256" key="1">
    <source>
        <dbReference type="ARBA" id="ARBA00001947"/>
    </source>
</evidence>
<keyword evidence="5" id="KW-0732">Signal</keyword>
<feature type="chain" id="PRO_5012449261" evidence="5">
    <location>
        <begin position="18"/>
        <end position="452"/>
    </location>
</feature>
<dbReference type="InterPro" id="IPR001261">
    <property type="entry name" value="ArgE/DapE_CS"/>
</dbReference>
<keyword evidence="8" id="KW-1185">Reference proteome</keyword>
<organism evidence="7 8">
    <name type="scientific">Sphingomonas lenta</name>
    <dbReference type="NCBI Taxonomy" id="1141887"/>
    <lineage>
        <taxon>Bacteria</taxon>
        <taxon>Pseudomonadati</taxon>
        <taxon>Pseudomonadota</taxon>
        <taxon>Alphaproteobacteria</taxon>
        <taxon>Sphingomonadales</taxon>
        <taxon>Sphingomonadaceae</taxon>
        <taxon>Sphingomonas</taxon>
    </lineage>
</organism>
<dbReference type="GO" id="GO:0046872">
    <property type="term" value="F:metal ion binding"/>
    <property type="evidence" value="ECO:0007669"/>
    <property type="project" value="UniProtKB-KW"/>
</dbReference>